<evidence type="ECO:0000259" key="8">
    <source>
        <dbReference type="PROSITE" id="PS50928"/>
    </source>
</evidence>
<keyword evidence="4 7" id="KW-0812">Transmembrane</keyword>
<dbReference type="GO" id="GO:0055085">
    <property type="term" value="P:transmembrane transport"/>
    <property type="evidence" value="ECO:0007669"/>
    <property type="project" value="InterPro"/>
</dbReference>
<dbReference type="PANTHER" id="PTHR32243:SF18">
    <property type="entry name" value="INNER MEMBRANE ABC TRANSPORTER PERMEASE PROTEIN YCJP"/>
    <property type="match status" value="1"/>
</dbReference>
<evidence type="ECO:0000313" key="10">
    <source>
        <dbReference type="Proteomes" id="UP000008850"/>
    </source>
</evidence>
<dbReference type="Proteomes" id="UP000008850">
    <property type="component" value="Chromosome"/>
</dbReference>
<evidence type="ECO:0000256" key="3">
    <source>
        <dbReference type="ARBA" id="ARBA00022475"/>
    </source>
</evidence>
<comment type="subcellular location">
    <subcellularLocation>
        <location evidence="1 7">Cell membrane</location>
        <topology evidence="1 7">Multi-pass membrane protein</topology>
    </subcellularLocation>
</comment>
<feature type="transmembrane region" description="Helical" evidence="7">
    <location>
        <begin position="141"/>
        <end position="165"/>
    </location>
</feature>
<reference evidence="9 10" key="1">
    <citation type="journal article" date="2012" name="J. Bacteriol.">
        <title>Complete genome sequence of Pelagibacterium halotolerans B2T.</title>
        <authorList>
            <person name="Huo Y.Y."/>
            <person name="Cheng H."/>
            <person name="Han X.F."/>
            <person name="Jiang X.W."/>
            <person name="Sun C."/>
            <person name="Zhang X.Q."/>
            <person name="Zhu X.F."/>
            <person name="Liu Y.F."/>
            <person name="Li P.F."/>
            <person name="Ni P.X."/>
            <person name="Wu M."/>
        </authorList>
    </citation>
    <scope>NUCLEOTIDE SEQUENCE [LARGE SCALE GENOMIC DNA]</scope>
    <source>
        <strain evidence="10">DSM 22347 / JCM 15775 / CGMCC 1.7692 / B2</strain>
    </source>
</reference>
<dbReference type="RefSeq" id="WP_014130395.1">
    <property type="nucleotide sequence ID" value="NC_016078.1"/>
</dbReference>
<dbReference type="GO" id="GO:0005886">
    <property type="term" value="C:plasma membrane"/>
    <property type="evidence" value="ECO:0007669"/>
    <property type="project" value="UniProtKB-SubCell"/>
</dbReference>
<evidence type="ECO:0000256" key="5">
    <source>
        <dbReference type="ARBA" id="ARBA00022989"/>
    </source>
</evidence>
<dbReference type="PROSITE" id="PS50928">
    <property type="entry name" value="ABC_TM1"/>
    <property type="match status" value="1"/>
</dbReference>
<dbReference type="InterPro" id="IPR035906">
    <property type="entry name" value="MetI-like_sf"/>
</dbReference>
<evidence type="ECO:0000313" key="9">
    <source>
        <dbReference type="EMBL" id="AEQ51246.1"/>
    </source>
</evidence>
<dbReference type="HOGENOM" id="CLU_016047_1_2_5"/>
<feature type="transmembrane region" description="Helical" evidence="7">
    <location>
        <begin position="104"/>
        <end position="129"/>
    </location>
</feature>
<dbReference type="CDD" id="cd06261">
    <property type="entry name" value="TM_PBP2"/>
    <property type="match status" value="1"/>
</dbReference>
<evidence type="ECO:0000256" key="6">
    <source>
        <dbReference type="ARBA" id="ARBA00023136"/>
    </source>
</evidence>
<dbReference type="STRING" id="1082931.KKY_1216"/>
<sequence>MKSRAFSAGNIGGNLVAWGYALIILGPMAWILSNSFKRQIDILMGTTVAPVTTSNYVNIIASRQSDFLWNLFNSGLVAVISTALVLAIATVSAFTVVRLSAPRWFTFGILGWALIFHMLPTLTFVGSWYVMFSQMGLHGSYLAIILTHTVNNLPLAIFLMMGFLLNIPKELVQAARLDGCNYRQVFIHLVIPLSMGGMAAAGALTFINSWSDFAIALNLSNRDTMTAPVAIATFAQEHQIRYGEMAAASVLSMIPALVFILFGQRFVVRGLLAGAVK</sequence>
<dbReference type="PANTHER" id="PTHR32243">
    <property type="entry name" value="MALTOSE TRANSPORT SYSTEM PERMEASE-RELATED"/>
    <property type="match status" value="1"/>
</dbReference>
<organism evidence="9 10">
    <name type="scientific">Pelagibacterium halotolerans (strain DSM 22347 / JCM 15775 / CGMCC 1.7692 / B2)</name>
    <dbReference type="NCBI Taxonomy" id="1082931"/>
    <lineage>
        <taxon>Bacteria</taxon>
        <taxon>Pseudomonadati</taxon>
        <taxon>Pseudomonadota</taxon>
        <taxon>Alphaproteobacteria</taxon>
        <taxon>Hyphomicrobiales</taxon>
        <taxon>Devosiaceae</taxon>
        <taxon>Pelagibacterium</taxon>
    </lineage>
</organism>
<gene>
    <name evidence="9" type="ordered locus">KKY_1216</name>
</gene>
<keyword evidence="5 7" id="KW-1133">Transmembrane helix</keyword>
<dbReference type="KEGG" id="phl:KKY_1216"/>
<keyword evidence="10" id="KW-1185">Reference proteome</keyword>
<feature type="transmembrane region" description="Helical" evidence="7">
    <location>
        <begin position="245"/>
        <end position="262"/>
    </location>
</feature>
<evidence type="ECO:0000256" key="2">
    <source>
        <dbReference type="ARBA" id="ARBA00022448"/>
    </source>
</evidence>
<evidence type="ECO:0000256" key="7">
    <source>
        <dbReference type="RuleBase" id="RU363032"/>
    </source>
</evidence>
<keyword evidence="3" id="KW-1003">Cell membrane</keyword>
<feature type="transmembrane region" description="Helical" evidence="7">
    <location>
        <begin position="12"/>
        <end position="32"/>
    </location>
</feature>
<dbReference type="InterPro" id="IPR000515">
    <property type="entry name" value="MetI-like"/>
</dbReference>
<accession>G4R7B0</accession>
<dbReference type="EMBL" id="CP003075">
    <property type="protein sequence ID" value="AEQ51246.1"/>
    <property type="molecule type" value="Genomic_DNA"/>
</dbReference>
<feature type="transmembrane region" description="Helical" evidence="7">
    <location>
        <begin position="185"/>
        <end position="207"/>
    </location>
</feature>
<dbReference type="AlphaFoldDB" id="G4R7B0"/>
<proteinExistence type="inferred from homology"/>
<evidence type="ECO:0000256" key="4">
    <source>
        <dbReference type="ARBA" id="ARBA00022692"/>
    </source>
</evidence>
<dbReference type="PATRIC" id="fig|1082931.4.peg.1200"/>
<keyword evidence="2 7" id="KW-0813">Transport</keyword>
<dbReference type="SUPFAM" id="SSF161098">
    <property type="entry name" value="MetI-like"/>
    <property type="match status" value="1"/>
</dbReference>
<dbReference type="eggNOG" id="COG0395">
    <property type="taxonomic scope" value="Bacteria"/>
</dbReference>
<dbReference type="InterPro" id="IPR050901">
    <property type="entry name" value="BP-dep_ABC_trans_perm"/>
</dbReference>
<keyword evidence="6 7" id="KW-0472">Membrane</keyword>
<comment type="similarity">
    <text evidence="7">Belongs to the binding-protein-dependent transport system permease family.</text>
</comment>
<name>G4R7B0_PELHB</name>
<dbReference type="Gene3D" id="1.10.3720.10">
    <property type="entry name" value="MetI-like"/>
    <property type="match status" value="1"/>
</dbReference>
<evidence type="ECO:0000256" key="1">
    <source>
        <dbReference type="ARBA" id="ARBA00004651"/>
    </source>
</evidence>
<dbReference type="Pfam" id="PF00528">
    <property type="entry name" value="BPD_transp_1"/>
    <property type="match status" value="1"/>
</dbReference>
<feature type="domain" description="ABC transmembrane type-1" evidence="8">
    <location>
        <begin position="71"/>
        <end position="263"/>
    </location>
</feature>
<protein>
    <submittedName>
        <fullName evidence="9">ABC transporter, inner membrane subunit</fullName>
    </submittedName>
</protein>
<feature type="transmembrane region" description="Helical" evidence="7">
    <location>
        <begin position="75"/>
        <end position="97"/>
    </location>
</feature>